<dbReference type="Proteomes" id="UP001201812">
    <property type="component" value="Unassembled WGS sequence"/>
</dbReference>
<keyword evidence="2" id="KW-1185">Reference proteome</keyword>
<protein>
    <submittedName>
        <fullName evidence="1">Carnitine deficiency-associated protein domain-containing protein</fullName>
    </submittedName>
</protein>
<organism evidence="1 2">
    <name type="scientific">Ditylenchus destructor</name>
    <dbReference type="NCBI Taxonomy" id="166010"/>
    <lineage>
        <taxon>Eukaryota</taxon>
        <taxon>Metazoa</taxon>
        <taxon>Ecdysozoa</taxon>
        <taxon>Nematoda</taxon>
        <taxon>Chromadorea</taxon>
        <taxon>Rhabditida</taxon>
        <taxon>Tylenchina</taxon>
        <taxon>Tylenchomorpha</taxon>
        <taxon>Sphaerularioidea</taxon>
        <taxon>Anguinidae</taxon>
        <taxon>Anguininae</taxon>
        <taxon>Ditylenchus</taxon>
    </lineage>
</organism>
<name>A0AAD4NJN3_9BILA</name>
<evidence type="ECO:0000313" key="2">
    <source>
        <dbReference type="Proteomes" id="UP001201812"/>
    </source>
</evidence>
<accession>A0AAD4NJN3</accession>
<sequence>MSEEEVANQIQNLASLLGITAHSNPKVSAMAIDKYLKRISLGEQNAKHQEEIKTFPLQTFDLGVHATGNDKIDDAIRALRLLHVARQRELQSQINDTLARVQKVTADPKAELKLGKIGR</sequence>
<evidence type="ECO:0000313" key="1">
    <source>
        <dbReference type="EMBL" id="KAI1728095.1"/>
    </source>
</evidence>
<comment type="caution">
    <text evidence="1">The sequence shown here is derived from an EMBL/GenBank/DDBJ whole genome shotgun (WGS) entry which is preliminary data.</text>
</comment>
<proteinExistence type="predicted"/>
<reference evidence="1" key="1">
    <citation type="submission" date="2022-01" db="EMBL/GenBank/DDBJ databases">
        <title>Genome Sequence Resource for Two Populations of Ditylenchus destructor, the Migratory Endoparasitic Phytonematode.</title>
        <authorList>
            <person name="Zhang H."/>
            <person name="Lin R."/>
            <person name="Xie B."/>
        </authorList>
    </citation>
    <scope>NUCLEOTIDE SEQUENCE</scope>
    <source>
        <strain evidence="1">BazhouSP</strain>
    </source>
</reference>
<dbReference type="AlphaFoldDB" id="A0AAD4NJN3"/>
<gene>
    <name evidence="1" type="ORF">DdX_00249</name>
</gene>
<dbReference type="Pfam" id="PF10036">
    <property type="entry name" value="RLL"/>
    <property type="match status" value="1"/>
</dbReference>
<dbReference type="InterPro" id="IPR019265">
    <property type="entry name" value="RTRAF"/>
</dbReference>
<dbReference type="PANTHER" id="PTHR15924">
    <property type="entry name" value="CLE"/>
    <property type="match status" value="1"/>
</dbReference>
<dbReference type="EMBL" id="JAKKPZ010000001">
    <property type="protein sequence ID" value="KAI1728095.1"/>
    <property type="molecule type" value="Genomic_DNA"/>
</dbReference>